<dbReference type="Proteomes" id="UP000807504">
    <property type="component" value="Unassembled WGS sequence"/>
</dbReference>
<evidence type="ECO:0000313" key="3">
    <source>
        <dbReference type="Proteomes" id="UP000807504"/>
    </source>
</evidence>
<sequence length="75" mass="8537">MMNIENAAFPLMDTSPRLQTPSDYMAKTTPPAQHFTDANSICDELRKYSADIKAKQEKYPTPAGHDGVRHREPRF</sequence>
<reference evidence="2" key="2">
    <citation type="submission" date="2020-06" db="EMBL/GenBank/DDBJ databases">
        <authorList>
            <person name="Sheffer M."/>
        </authorList>
    </citation>
    <scope>NUCLEOTIDE SEQUENCE</scope>
</reference>
<gene>
    <name evidence="2" type="ORF">HNY73_013174</name>
</gene>
<reference evidence="2" key="1">
    <citation type="journal article" date="2020" name="bioRxiv">
        <title>Chromosome-level reference genome of the European wasp spider Argiope bruennichi: a resource for studies on range expansion and evolutionary adaptation.</title>
        <authorList>
            <person name="Sheffer M.M."/>
            <person name="Hoppe A."/>
            <person name="Krehenwinkel H."/>
            <person name="Uhl G."/>
            <person name="Kuss A.W."/>
            <person name="Jensen L."/>
            <person name="Jensen C."/>
            <person name="Gillespie R.G."/>
            <person name="Hoff K.J."/>
            <person name="Prost S."/>
        </authorList>
    </citation>
    <scope>NUCLEOTIDE SEQUENCE</scope>
</reference>
<protein>
    <submittedName>
        <fullName evidence="2">Uncharacterized protein</fullName>
    </submittedName>
</protein>
<dbReference type="AlphaFoldDB" id="A0A8T0EX64"/>
<keyword evidence="3" id="KW-1185">Reference proteome</keyword>
<feature type="region of interest" description="Disordered" evidence="1">
    <location>
        <begin position="54"/>
        <end position="75"/>
    </location>
</feature>
<feature type="compositionally biased region" description="Basic and acidic residues" evidence="1">
    <location>
        <begin position="66"/>
        <end position="75"/>
    </location>
</feature>
<evidence type="ECO:0000313" key="2">
    <source>
        <dbReference type="EMBL" id="KAF8782946.1"/>
    </source>
</evidence>
<name>A0A8T0EX64_ARGBR</name>
<accession>A0A8T0EX64</accession>
<dbReference type="EMBL" id="JABXBU010001863">
    <property type="protein sequence ID" value="KAF8782946.1"/>
    <property type="molecule type" value="Genomic_DNA"/>
</dbReference>
<comment type="caution">
    <text evidence="2">The sequence shown here is derived from an EMBL/GenBank/DDBJ whole genome shotgun (WGS) entry which is preliminary data.</text>
</comment>
<proteinExistence type="predicted"/>
<evidence type="ECO:0000256" key="1">
    <source>
        <dbReference type="SAM" id="MobiDB-lite"/>
    </source>
</evidence>
<feature type="region of interest" description="Disordered" evidence="1">
    <location>
        <begin position="1"/>
        <end position="32"/>
    </location>
</feature>
<organism evidence="2 3">
    <name type="scientific">Argiope bruennichi</name>
    <name type="common">Wasp spider</name>
    <name type="synonym">Aranea bruennichi</name>
    <dbReference type="NCBI Taxonomy" id="94029"/>
    <lineage>
        <taxon>Eukaryota</taxon>
        <taxon>Metazoa</taxon>
        <taxon>Ecdysozoa</taxon>
        <taxon>Arthropoda</taxon>
        <taxon>Chelicerata</taxon>
        <taxon>Arachnida</taxon>
        <taxon>Araneae</taxon>
        <taxon>Araneomorphae</taxon>
        <taxon>Entelegynae</taxon>
        <taxon>Araneoidea</taxon>
        <taxon>Araneidae</taxon>
        <taxon>Argiope</taxon>
    </lineage>
</organism>